<reference evidence="1" key="2">
    <citation type="submission" date="2021-04" db="EMBL/GenBank/DDBJ databases">
        <authorList>
            <person name="Gilroy R."/>
        </authorList>
    </citation>
    <scope>NUCLEOTIDE SEQUENCE</scope>
    <source>
        <strain evidence="1">CHK179-7159</strain>
    </source>
</reference>
<name>A0A9D2I5P7_9FIRM</name>
<evidence type="ECO:0000313" key="2">
    <source>
        <dbReference type="Proteomes" id="UP000886858"/>
    </source>
</evidence>
<reference evidence="1" key="1">
    <citation type="journal article" date="2021" name="PeerJ">
        <title>Extensive microbial diversity within the chicken gut microbiome revealed by metagenomics and culture.</title>
        <authorList>
            <person name="Gilroy R."/>
            <person name="Ravi A."/>
            <person name="Getino M."/>
            <person name="Pursley I."/>
            <person name="Horton D.L."/>
            <person name="Alikhan N.F."/>
            <person name="Baker D."/>
            <person name="Gharbi K."/>
            <person name="Hall N."/>
            <person name="Watson M."/>
            <person name="Adriaenssens E.M."/>
            <person name="Foster-Nyarko E."/>
            <person name="Jarju S."/>
            <person name="Secka A."/>
            <person name="Antonio M."/>
            <person name="Oren A."/>
            <person name="Chaudhuri R.R."/>
            <person name="La Ragione R."/>
            <person name="Hildebrand F."/>
            <person name="Pallen M.J."/>
        </authorList>
    </citation>
    <scope>NUCLEOTIDE SEQUENCE</scope>
    <source>
        <strain evidence="1">CHK179-7159</strain>
    </source>
</reference>
<dbReference type="Proteomes" id="UP000886858">
    <property type="component" value="Unassembled WGS sequence"/>
</dbReference>
<evidence type="ECO:0000313" key="1">
    <source>
        <dbReference type="EMBL" id="HJA92747.1"/>
    </source>
</evidence>
<accession>A0A9D2I5P7</accession>
<comment type="caution">
    <text evidence="1">The sequence shown here is derived from an EMBL/GenBank/DDBJ whole genome shotgun (WGS) entry which is preliminary data.</text>
</comment>
<organism evidence="1 2">
    <name type="scientific">Candidatus Eisenbergiella merdipullorum</name>
    <dbReference type="NCBI Taxonomy" id="2838553"/>
    <lineage>
        <taxon>Bacteria</taxon>
        <taxon>Bacillati</taxon>
        <taxon>Bacillota</taxon>
        <taxon>Clostridia</taxon>
        <taxon>Lachnospirales</taxon>
        <taxon>Lachnospiraceae</taxon>
        <taxon>Eisenbergiella</taxon>
    </lineage>
</organism>
<dbReference type="EMBL" id="DWYY01000066">
    <property type="protein sequence ID" value="HJA92747.1"/>
    <property type="molecule type" value="Genomic_DNA"/>
</dbReference>
<proteinExistence type="predicted"/>
<gene>
    <name evidence="1" type="ORF">H9717_06475</name>
</gene>
<dbReference type="AlphaFoldDB" id="A0A9D2I5P7"/>
<protein>
    <submittedName>
        <fullName evidence="1">Uncharacterized protein</fullName>
    </submittedName>
</protein>
<sequence>MTEVKIFQDGELMGEYDGDYAVCIVSSRTERKGELCRKIGYAGNPPLKGIRAALADGAARVLAVTCLRKGKSVEEACEVMAEFSADTMMAGAKAILDVYGDEEDDRQKF</sequence>